<dbReference type="AlphaFoldDB" id="A0AAV9EDV3"/>
<accession>A0AAV9EDV3</accession>
<dbReference type="InterPro" id="IPR011333">
    <property type="entry name" value="SKP1/BTB/POZ_sf"/>
</dbReference>
<dbReference type="Pfam" id="PF00651">
    <property type="entry name" value="BTB"/>
    <property type="match status" value="1"/>
</dbReference>
<dbReference type="SUPFAM" id="SSF54695">
    <property type="entry name" value="POZ domain"/>
    <property type="match status" value="1"/>
</dbReference>
<comment type="caution">
    <text evidence="3">The sequence shown here is derived from an EMBL/GenBank/DDBJ whole genome shotgun (WGS) entry which is preliminary data.</text>
</comment>
<comment type="pathway">
    <text evidence="1">Protein modification; protein ubiquitination.</text>
</comment>
<reference evidence="3" key="1">
    <citation type="journal article" date="2023" name="Nat. Commun.">
        <title>Diploid and tetraploid genomes of Acorus and the evolution of monocots.</title>
        <authorList>
            <person name="Ma L."/>
            <person name="Liu K.W."/>
            <person name="Li Z."/>
            <person name="Hsiao Y.Y."/>
            <person name="Qi Y."/>
            <person name="Fu T."/>
            <person name="Tang G.D."/>
            <person name="Zhang D."/>
            <person name="Sun W.H."/>
            <person name="Liu D.K."/>
            <person name="Li Y."/>
            <person name="Chen G.Z."/>
            <person name="Liu X.D."/>
            <person name="Liao X.Y."/>
            <person name="Jiang Y.T."/>
            <person name="Yu X."/>
            <person name="Hao Y."/>
            <person name="Huang J."/>
            <person name="Zhao X.W."/>
            <person name="Ke S."/>
            <person name="Chen Y.Y."/>
            <person name="Wu W.L."/>
            <person name="Hsu J.L."/>
            <person name="Lin Y.F."/>
            <person name="Huang M.D."/>
            <person name="Li C.Y."/>
            <person name="Huang L."/>
            <person name="Wang Z.W."/>
            <person name="Zhao X."/>
            <person name="Zhong W.Y."/>
            <person name="Peng D.H."/>
            <person name="Ahmad S."/>
            <person name="Lan S."/>
            <person name="Zhang J.S."/>
            <person name="Tsai W.C."/>
            <person name="Van de Peer Y."/>
            <person name="Liu Z.J."/>
        </authorList>
    </citation>
    <scope>NUCLEOTIDE SEQUENCE</scope>
    <source>
        <strain evidence="3">CP</strain>
    </source>
</reference>
<dbReference type="Gene3D" id="3.30.710.10">
    <property type="entry name" value="Potassium Channel Kv1.1, Chain A"/>
    <property type="match status" value="1"/>
</dbReference>
<reference evidence="3" key="2">
    <citation type="submission" date="2023-06" db="EMBL/GenBank/DDBJ databases">
        <authorList>
            <person name="Ma L."/>
            <person name="Liu K.-W."/>
            <person name="Li Z."/>
            <person name="Hsiao Y.-Y."/>
            <person name="Qi Y."/>
            <person name="Fu T."/>
            <person name="Tang G."/>
            <person name="Zhang D."/>
            <person name="Sun W.-H."/>
            <person name="Liu D.-K."/>
            <person name="Li Y."/>
            <person name="Chen G.-Z."/>
            <person name="Liu X.-D."/>
            <person name="Liao X.-Y."/>
            <person name="Jiang Y.-T."/>
            <person name="Yu X."/>
            <person name="Hao Y."/>
            <person name="Huang J."/>
            <person name="Zhao X.-W."/>
            <person name="Ke S."/>
            <person name="Chen Y.-Y."/>
            <person name="Wu W.-L."/>
            <person name="Hsu J.-L."/>
            <person name="Lin Y.-F."/>
            <person name="Huang M.-D."/>
            <person name="Li C.-Y."/>
            <person name="Huang L."/>
            <person name="Wang Z.-W."/>
            <person name="Zhao X."/>
            <person name="Zhong W.-Y."/>
            <person name="Peng D.-H."/>
            <person name="Ahmad S."/>
            <person name="Lan S."/>
            <person name="Zhang J.-S."/>
            <person name="Tsai W.-C."/>
            <person name="Van De Peer Y."/>
            <person name="Liu Z.-J."/>
        </authorList>
    </citation>
    <scope>NUCLEOTIDE SEQUENCE</scope>
    <source>
        <strain evidence="3">CP</strain>
        <tissue evidence="3">Leaves</tissue>
    </source>
</reference>
<dbReference type="PANTHER" id="PTHR46672:SF4">
    <property type="entry name" value="OS08G0495500 PROTEIN"/>
    <property type="match status" value="1"/>
</dbReference>
<proteinExistence type="predicted"/>
<dbReference type="Proteomes" id="UP001180020">
    <property type="component" value="Unassembled WGS sequence"/>
</dbReference>
<dbReference type="InterPro" id="IPR044714">
    <property type="entry name" value="AtSIBP1-like"/>
</dbReference>
<dbReference type="CDD" id="cd18186">
    <property type="entry name" value="BTB_POZ_ZBTB_KLHL-like"/>
    <property type="match status" value="1"/>
</dbReference>
<dbReference type="InterPro" id="IPR000210">
    <property type="entry name" value="BTB/POZ_dom"/>
</dbReference>
<organism evidence="3 4">
    <name type="scientific">Acorus calamus</name>
    <name type="common">Sweet flag</name>
    <dbReference type="NCBI Taxonomy" id="4465"/>
    <lineage>
        <taxon>Eukaryota</taxon>
        <taxon>Viridiplantae</taxon>
        <taxon>Streptophyta</taxon>
        <taxon>Embryophyta</taxon>
        <taxon>Tracheophyta</taxon>
        <taxon>Spermatophyta</taxon>
        <taxon>Magnoliopsida</taxon>
        <taxon>Liliopsida</taxon>
        <taxon>Acoraceae</taxon>
        <taxon>Acorus</taxon>
    </lineage>
</organism>
<evidence type="ECO:0000259" key="2">
    <source>
        <dbReference type="Pfam" id="PF00651"/>
    </source>
</evidence>
<evidence type="ECO:0000256" key="1">
    <source>
        <dbReference type="ARBA" id="ARBA00004906"/>
    </source>
</evidence>
<dbReference type="EMBL" id="JAUJYO010000008">
    <property type="protein sequence ID" value="KAK1311382.1"/>
    <property type="molecule type" value="Genomic_DNA"/>
</dbReference>
<name>A0AAV9EDV3_ACOCL</name>
<sequence>MRSLQQDPSFGAFSHDLKEKQMSTVIIYDMSIEACQAFLNYIYGDVRVDDFITHRLALLHTADKYDVSNLKEGLP</sequence>
<evidence type="ECO:0000313" key="3">
    <source>
        <dbReference type="EMBL" id="KAK1311382.1"/>
    </source>
</evidence>
<protein>
    <submittedName>
        <fullName evidence="3">BTB/POZ domain-containing protein</fullName>
    </submittedName>
</protein>
<dbReference type="PANTHER" id="PTHR46672">
    <property type="entry name" value="OS08G0495500 PROTEIN-RELATED"/>
    <property type="match status" value="1"/>
</dbReference>
<gene>
    <name evidence="3" type="ORF">QJS10_CPA08g00668</name>
</gene>
<keyword evidence="4" id="KW-1185">Reference proteome</keyword>
<feature type="domain" description="BTB" evidence="2">
    <location>
        <begin position="13"/>
        <end position="72"/>
    </location>
</feature>
<evidence type="ECO:0000313" key="4">
    <source>
        <dbReference type="Proteomes" id="UP001180020"/>
    </source>
</evidence>